<accession>A0ABS4DVB4</accession>
<dbReference type="InterPro" id="IPR050336">
    <property type="entry name" value="Chromosome_partition/occlusion"/>
</dbReference>
<dbReference type="NCBIfam" id="TIGR00180">
    <property type="entry name" value="parB_part"/>
    <property type="match status" value="1"/>
</dbReference>
<dbReference type="InterPro" id="IPR011111">
    <property type="entry name" value="Plasmid_RepB"/>
</dbReference>
<dbReference type="SMART" id="SM00470">
    <property type="entry name" value="ParB"/>
    <property type="match status" value="1"/>
</dbReference>
<dbReference type="InterPro" id="IPR017819">
    <property type="entry name" value="Plasmid_partition_RepB"/>
</dbReference>
<comment type="similarity">
    <text evidence="1">Belongs to the ParB family.</text>
</comment>
<dbReference type="PANTHER" id="PTHR33375:SF1">
    <property type="entry name" value="CHROMOSOME-PARTITIONING PROTEIN PARB-RELATED"/>
    <property type="match status" value="1"/>
</dbReference>
<dbReference type="Pfam" id="PF02195">
    <property type="entry name" value="ParB_N"/>
    <property type="match status" value="1"/>
</dbReference>
<organism evidence="4 5">
    <name type="scientific">Rhizobium halophytocola</name>
    <dbReference type="NCBI Taxonomy" id="735519"/>
    <lineage>
        <taxon>Bacteria</taxon>
        <taxon>Pseudomonadati</taxon>
        <taxon>Pseudomonadota</taxon>
        <taxon>Alphaproteobacteria</taxon>
        <taxon>Hyphomicrobiales</taxon>
        <taxon>Rhizobiaceae</taxon>
        <taxon>Rhizobium/Agrobacterium group</taxon>
        <taxon>Rhizobium</taxon>
    </lineage>
</organism>
<dbReference type="Gene3D" id="1.10.10.2830">
    <property type="match status" value="1"/>
</dbReference>
<keyword evidence="5" id="KW-1185">Reference proteome</keyword>
<dbReference type="PANTHER" id="PTHR33375">
    <property type="entry name" value="CHROMOSOME-PARTITIONING PROTEIN PARB-RELATED"/>
    <property type="match status" value="1"/>
</dbReference>
<evidence type="ECO:0000256" key="1">
    <source>
        <dbReference type="ARBA" id="ARBA00006295"/>
    </source>
</evidence>
<dbReference type="SUPFAM" id="SSF109709">
    <property type="entry name" value="KorB DNA-binding domain-like"/>
    <property type="match status" value="1"/>
</dbReference>
<dbReference type="InterPro" id="IPR004437">
    <property type="entry name" value="ParB/RepB/Spo0J"/>
</dbReference>
<dbReference type="SUPFAM" id="SSF110849">
    <property type="entry name" value="ParB/Sulfiredoxin"/>
    <property type="match status" value="1"/>
</dbReference>
<dbReference type="Pfam" id="PF07506">
    <property type="entry name" value="RepB"/>
    <property type="match status" value="1"/>
</dbReference>
<dbReference type="InterPro" id="IPR037972">
    <property type="entry name" value="RepB_N"/>
</dbReference>
<proteinExistence type="inferred from homology"/>
<gene>
    <name evidence="4" type="ORF">J2Z17_000995</name>
</gene>
<dbReference type="InterPro" id="IPR036086">
    <property type="entry name" value="ParB/Sulfiredoxin_sf"/>
</dbReference>
<evidence type="ECO:0000313" key="5">
    <source>
        <dbReference type="Proteomes" id="UP000759443"/>
    </source>
</evidence>
<feature type="domain" description="ParB-like N-terminal" evidence="3">
    <location>
        <begin position="102"/>
        <end position="196"/>
    </location>
</feature>
<dbReference type="NCBIfam" id="TIGR03454">
    <property type="entry name" value="partition_RepB"/>
    <property type="match status" value="1"/>
</dbReference>
<dbReference type="InterPro" id="IPR003115">
    <property type="entry name" value="ParB_N"/>
</dbReference>
<feature type="region of interest" description="Disordered" evidence="2">
    <location>
        <begin position="1"/>
        <end position="68"/>
    </location>
</feature>
<name>A0ABS4DVB4_9HYPH</name>
<dbReference type="CDD" id="cd16405">
    <property type="entry name" value="RepB_like_N"/>
    <property type="match status" value="1"/>
</dbReference>
<reference evidence="4 5" key="1">
    <citation type="submission" date="2021-03" db="EMBL/GenBank/DDBJ databases">
        <title>Genomic Encyclopedia of Type Strains, Phase IV (KMG-IV): sequencing the most valuable type-strain genomes for metagenomic binning, comparative biology and taxonomic classification.</title>
        <authorList>
            <person name="Goeker M."/>
        </authorList>
    </citation>
    <scope>NUCLEOTIDE SEQUENCE [LARGE SCALE GENOMIC DNA]</scope>
    <source>
        <strain evidence="4 5">DSM 21600</strain>
    </source>
</reference>
<evidence type="ECO:0000256" key="2">
    <source>
        <dbReference type="SAM" id="MobiDB-lite"/>
    </source>
</evidence>
<evidence type="ECO:0000313" key="4">
    <source>
        <dbReference type="EMBL" id="MBP1849574.1"/>
    </source>
</evidence>
<protein>
    <submittedName>
        <fullName evidence="4">ParB family chromosome partitioning protein</fullName>
    </submittedName>
</protein>
<comment type="caution">
    <text evidence="4">The sequence shown here is derived from an EMBL/GenBank/DDBJ whole genome shotgun (WGS) entry which is preliminary data.</text>
</comment>
<dbReference type="EMBL" id="JAGGJU010000002">
    <property type="protein sequence ID" value="MBP1849574.1"/>
    <property type="molecule type" value="Genomic_DNA"/>
</dbReference>
<dbReference type="RefSeq" id="WP_209942755.1">
    <property type="nucleotide sequence ID" value="NZ_JAGGJU010000002.1"/>
</dbReference>
<dbReference type="Gene3D" id="3.90.1530.30">
    <property type="match status" value="1"/>
</dbReference>
<sequence length="371" mass="40241">MAGRDRKNSLKALFGEPMPPAPEIKSVPDPIVSKSGEGDGDAASSPPPVPAPEAAARPAPPAAPRAASGAVKAMGLSLGSITREAEEARALRQALEEGERIVSLETDRIDGSFVSDRLSKGATDDPDFETLVESIRESGQQVPILVRPHPEKTGRFQVAYGHRRLQASVRLGQPVKAIVRALSDDDLVLAQGKENAERRNLSFIERALFAAALVERGFDRKLIGEALAVQKSELSRLLQVADSVPHHFARAIGPAPKTGRERWMALGEVFTKGGEGALAKAYQETDSAPFLKADTDQRFKMLFDRLNRRWVRPKPADETILGADGMLLARINRKGKAAKIEFVADTDPEFIEAISKLIVEEHARFAKAKGQ</sequence>
<dbReference type="Proteomes" id="UP000759443">
    <property type="component" value="Unassembled WGS sequence"/>
</dbReference>
<evidence type="ECO:0000259" key="3">
    <source>
        <dbReference type="SMART" id="SM00470"/>
    </source>
</evidence>